<keyword evidence="2" id="KW-1185">Reference proteome</keyword>
<evidence type="ECO:0000313" key="1">
    <source>
        <dbReference type="EMBL" id="MFD1644115.1"/>
    </source>
</evidence>
<dbReference type="Proteomes" id="UP001597034">
    <property type="component" value="Unassembled WGS sequence"/>
</dbReference>
<keyword evidence="1" id="KW-0969">Cilium</keyword>
<sequence length="150" mass="15711">MASTSVSSMILFIAAMLVAASVAGTLVTSVGDVSGSIDARSADAAQTIDTEIDVISDPGSDAVYDESSTTVTLLVKNTGNGRLSADPSKPDVLVDGQYITASDRSLTVVSGSEWRSGDVVRLELNVDLDPGEHRVVVIINGDREVFEFYV</sequence>
<comment type="caution">
    <text evidence="1">The sequence shown here is derived from an EMBL/GenBank/DDBJ whole genome shotgun (WGS) entry which is preliminary data.</text>
</comment>
<dbReference type="PANTHER" id="PTHR42200:SF2">
    <property type="entry name" value="ARCHAEAL FLAGELLA-RELATED PROTEIN F"/>
    <property type="match status" value="1"/>
</dbReference>
<dbReference type="InterPro" id="IPR002774">
    <property type="entry name" value="Flagellin_arc-type"/>
</dbReference>
<dbReference type="InterPro" id="IPR013783">
    <property type="entry name" value="Ig-like_fold"/>
</dbReference>
<accession>A0ABD6DCS8</accession>
<dbReference type="PANTHER" id="PTHR42200">
    <property type="entry name" value="ARCHAEAL FLAGELLA-RELATED PROTEIN F-RELATED"/>
    <property type="match status" value="1"/>
</dbReference>
<dbReference type="AlphaFoldDB" id="A0ABD6DCS8"/>
<protein>
    <submittedName>
        <fullName evidence="1">Flagellar protein G</fullName>
    </submittedName>
</protein>
<keyword evidence="1" id="KW-0966">Cell projection</keyword>
<name>A0ABD6DCS8_9EURY</name>
<evidence type="ECO:0000313" key="2">
    <source>
        <dbReference type="Proteomes" id="UP001597034"/>
    </source>
</evidence>
<gene>
    <name evidence="1" type="ORF">ACFSBL_00295</name>
</gene>
<proteinExistence type="predicted"/>
<reference evidence="1 2" key="1">
    <citation type="journal article" date="2019" name="Int. J. Syst. Evol. Microbiol.">
        <title>The Global Catalogue of Microorganisms (GCM) 10K type strain sequencing project: providing services to taxonomists for standard genome sequencing and annotation.</title>
        <authorList>
            <consortium name="The Broad Institute Genomics Platform"/>
            <consortium name="The Broad Institute Genome Sequencing Center for Infectious Disease"/>
            <person name="Wu L."/>
            <person name="Ma J."/>
        </authorList>
    </citation>
    <scope>NUCLEOTIDE SEQUENCE [LARGE SCALE GENOMIC DNA]</scope>
    <source>
        <strain evidence="1 2">CGMCC 1.10390</strain>
    </source>
</reference>
<dbReference type="RefSeq" id="WP_256399398.1">
    <property type="nucleotide sequence ID" value="NZ_JANHJR010000002.1"/>
</dbReference>
<dbReference type="Gene3D" id="2.60.40.10">
    <property type="entry name" value="Immunoglobulins"/>
    <property type="match status" value="1"/>
</dbReference>
<dbReference type="EMBL" id="JBHUDO010000001">
    <property type="protein sequence ID" value="MFD1644115.1"/>
    <property type="molecule type" value="Genomic_DNA"/>
</dbReference>
<keyword evidence="1" id="KW-0282">Flagellum</keyword>
<organism evidence="1 2">
    <name type="scientific">Haloarchaeobius litoreus</name>
    <dbReference type="NCBI Taxonomy" id="755306"/>
    <lineage>
        <taxon>Archaea</taxon>
        <taxon>Methanobacteriati</taxon>
        <taxon>Methanobacteriota</taxon>
        <taxon>Stenosarchaea group</taxon>
        <taxon>Halobacteria</taxon>
        <taxon>Halobacteriales</taxon>
        <taxon>Halorubellaceae</taxon>
        <taxon>Haloarchaeobius</taxon>
    </lineage>
</organism>
<dbReference type="Pfam" id="PF01917">
    <property type="entry name" value="Flagellin_arch-type"/>
    <property type="match status" value="1"/>
</dbReference>